<dbReference type="AlphaFoldDB" id="Q63WY0"/>
<reference evidence="1 2" key="1">
    <citation type="journal article" date="2004" name="Proc. Natl. Acad. Sci. U.S.A.">
        <title>Genomic plasticity of the causative agent of melioidosis, Burkholderia pseudomallei.</title>
        <authorList>
            <person name="Holden M.T.G."/>
            <person name="Titball R.W."/>
            <person name="Peacock S.J."/>
            <person name="Cerdeno-Tarraga A.M."/>
            <person name="Atkins T."/>
            <person name="Crossman L.C."/>
            <person name="Pitt T."/>
            <person name="Churcher C."/>
            <person name="Mungall K."/>
            <person name="Bentley S.D."/>
            <person name="Sebaihia M."/>
            <person name="Thomson N.R."/>
            <person name="Bason N."/>
            <person name="Beacham I.R."/>
            <person name="Brooks K."/>
            <person name="Brown K.A."/>
            <person name="Brown N.F."/>
            <person name="Challis G.L."/>
            <person name="Cherevach I."/>
            <person name="Chillingworth T."/>
            <person name="Cronin A."/>
            <person name="Crosset B."/>
            <person name="Davis P."/>
            <person name="DeShazer D."/>
            <person name="Feltwell T."/>
            <person name="Fraser A."/>
            <person name="Hance Z."/>
            <person name="Hauser H."/>
            <person name="Holroyd S."/>
            <person name="Jagels K."/>
            <person name="Keith K.E."/>
            <person name="Maddison M."/>
            <person name="Moule S."/>
            <person name="Price C."/>
            <person name="Quail M.A."/>
            <person name="Rabbinowitsch E."/>
            <person name="Rutherford K."/>
            <person name="Sanders M."/>
            <person name="Simmonds M."/>
            <person name="Songsivilai S."/>
            <person name="Stevens K."/>
            <person name="Tumapa S."/>
            <person name="Vesaratchavest M."/>
            <person name="Whitehead S."/>
            <person name="Yeats C."/>
            <person name="Barrell B.G."/>
            <person name="Oyston P.C.F."/>
            <person name="Parkhill J."/>
        </authorList>
    </citation>
    <scope>NUCLEOTIDE SEQUENCE [LARGE SCALE GENOMIC DNA]</scope>
    <source>
        <strain evidence="1 2">K96243</strain>
    </source>
</reference>
<dbReference type="eggNOG" id="ENOG5030X7N">
    <property type="taxonomic scope" value="Bacteria"/>
</dbReference>
<dbReference type="PATRIC" id="fig|272560.51.peg.848"/>
<evidence type="ECO:0000313" key="2">
    <source>
        <dbReference type="Proteomes" id="UP000000605"/>
    </source>
</evidence>
<dbReference type="Proteomes" id="UP000000605">
    <property type="component" value="Chromosome 1"/>
</dbReference>
<proteinExistence type="predicted"/>
<dbReference type="InterPro" id="IPR049723">
    <property type="entry name" value="BPSL0761-like"/>
</dbReference>
<dbReference type="KEGG" id="bps:BPSL0761"/>
<dbReference type="STRING" id="272560.BPSL0761"/>
<accession>Q63WY0</accession>
<keyword evidence="2" id="KW-1185">Reference proteome</keyword>
<dbReference type="EMBL" id="BX571965">
    <property type="protein sequence ID" value="CAH34753.1"/>
    <property type="molecule type" value="Genomic_DNA"/>
</dbReference>
<gene>
    <name evidence="1" type="ordered locus">BPSL0761</name>
</gene>
<protein>
    <submittedName>
        <fullName evidence="1">Uncharacterized protein</fullName>
    </submittedName>
</protein>
<evidence type="ECO:0000313" key="1">
    <source>
        <dbReference type="EMBL" id="CAH34753.1"/>
    </source>
</evidence>
<sequence length="190" mass="21317">MTLPDERTRALLNARRLLSDVSQMTSTADVATLREKAVSVLRHYPDDGMVALIARKSSWLDWPCQAQDALSQRWESERTMAPVVAGLAALPSALTASKLLQILADVDPESRVLFMTHYADADESDEVREVFAPETSWTHEHGWYMGGQYSVWYPGSPESREVGYRDVTYETVRVVVLSDGPTNLRFVKPS</sequence>
<dbReference type="RefSeq" id="WP_011204888.1">
    <property type="nucleotide sequence ID" value="NC_006350.1"/>
</dbReference>
<organism evidence="1 2">
    <name type="scientific">Burkholderia pseudomallei (strain K96243)</name>
    <dbReference type="NCBI Taxonomy" id="272560"/>
    <lineage>
        <taxon>Bacteria</taxon>
        <taxon>Pseudomonadati</taxon>
        <taxon>Pseudomonadota</taxon>
        <taxon>Betaproteobacteria</taxon>
        <taxon>Burkholderiales</taxon>
        <taxon>Burkholderiaceae</taxon>
        <taxon>Burkholderia</taxon>
        <taxon>pseudomallei group</taxon>
    </lineage>
</organism>
<name>Q63WY0_BURPS</name>
<dbReference type="NCBIfam" id="NF041728">
    <property type="entry name" value="BPSL0761_fam"/>
    <property type="match status" value="1"/>
</dbReference>